<evidence type="ECO:0000313" key="2">
    <source>
        <dbReference type="Proteomes" id="UP000270924"/>
    </source>
</evidence>
<dbReference type="Proteomes" id="UP000270924">
    <property type="component" value="Unassembled WGS sequence"/>
</dbReference>
<dbReference type="InParanoid" id="A0A3P7E563"/>
<reference evidence="1 2" key="1">
    <citation type="submission" date="2018-11" db="EMBL/GenBank/DDBJ databases">
        <authorList>
            <consortium name="Pathogen Informatics"/>
        </authorList>
    </citation>
    <scope>NUCLEOTIDE SEQUENCE [LARGE SCALE GENOMIC DNA]</scope>
</reference>
<evidence type="ECO:0000313" key="1">
    <source>
        <dbReference type="EMBL" id="VDM11089.1"/>
    </source>
</evidence>
<gene>
    <name evidence="1" type="ORF">WBA_LOCUS4475</name>
</gene>
<organism evidence="1 2">
    <name type="scientific">Wuchereria bancrofti</name>
    <dbReference type="NCBI Taxonomy" id="6293"/>
    <lineage>
        <taxon>Eukaryota</taxon>
        <taxon>Metazoa</taxon>
        <taxon>Ecdysozoa</taxon>
        <taxon>Nematoda</taxon>
        <taxon>Chromadorea</taxon>
        <taxon>Rhabditida</taxon>
        <taxon>Spirurina</taxon>
        <taxon>Spiruromorpha</taxon>
        <taxon>Filarioidea</taxon>
        <taxon>Onchocercidae</taxon>
        <taxon>Wuchereria</taxon>
    </lineage>
</organism>
<keyword evidence="2" id="KW-1185">Reference proteome</keyword>
<proteinExistence type="predicted"/>
<dbReference type="OrthoDB" id="5855624at2759"/>
<protein>
    <submittedName>
        <fullName evidence="1">Uncharacterized protein</fullName>
    </submittedName>
</protein>
<sequence length="130" mass="14403">MKFGHLQQGIQENFQYQQPPYLGQDLKKINPKLPNNPGAIFKNIPLNNLNGTTGALVTIQLQQYSNPNLALPNGYTCACPSGIQCPYLQEGSITCFFSFTIIISASNQSTQIIESPFVMVPKSPINSEYY</sequence>
<name>A0A3P7E563_WUCBA</name>
<dbReference type="EMBL" id="UYWW01001860">
    <property type="protein sequence ID" value="VDM11089.1"/>
    <property type="molecule type" value="Genomic_DNA"/>
</dbReference>
<dbReference type="AlphaFoldDB" id="A0A3P7E563"/>
<accession>A0A3P7E563</accession>